<protein>
    <submittedName>
        <fullName evidence="2">Uncharacterized protein</fullName>
    </submittedName>
</protein>
<dbReference type="RefSeq" id="WP_166518936.1">
    <property type="nucleotide sequence ID" value="NZ_JAAABJ010000366.1"/>
</dbReference>
<dbReference type="PROSITE" id="PS51257">
    <property type="entry name" value="PROKAR_LIPOPROTEIN"/>
    <property type="match status" value="1"/>
</dbReference>
<name>A0A845PQN3_9FLAO</name>
<dbReference type="Proteomes" id="UP000553459">
    <property type="component" value="Unassembled WGS sequence"/>
</dbReference>
<dbReference type="EMBL" id="JAAABJ010000366">
    <property type="protein sequence ID" value="NAW50609.1"/>
    <property type="molecule type" value="Genomic_DNA"/>
</dbReference>
<comment type="caution">
    <text evidence="2">The sequence shown here is derived from an EMBL/GenBank/DDBJ whole genome shotgun (WGS) entry which is preliminary data.</text>
</comment>
<reference evidence="2 3" key="1">
    <citation type="submission" date="2019-11" db="EMBL/GenBank/DDBJ databases">
        <title>Characterization of Elizabethkingia argenteiflava sp. nov., isolated from inner surface of Soybean Pods.</title>
        <authorList>
            <person name="Mo S."/>
        </authorList>
    </citation>
    <scope>NUCLEOTIDE SEQUENCE [LARGE SCALE GENOMIC DNA]</scope>
    <source>
        <strain evidence="2 3">YB22</strain>
    </source>
</reference>
<sequence length="92" mass="10060">MKTTILFAATLGLLVSCSDRSSGEIFEGTSAKQTDALSRKNTTSTHEIKYADPAQKEKSEKKNSINSTTHKNTKYGAAKAAIDPEKFVRVEH</sequence>
<dbReference type="AlphaFoldDB" id="A0A845PQN3"/>
<evidence type="ECO:0000256" key="1">
    <source>
        <dbReference type="SAM" id="MobiDB-lite"/>
    </source>
</evidence>
<feature type="compositionally biased region" description="Polar residues" evidence="1">
    <location>
        <begin position="36"/>
        <end position="45"/>
    </location>
</feature>
<keyword evidence="3" id="KW-1185">Reference proteome</keyword>
<feature type="compositionally biased region" description="Basic and acidic residues" evidence="1">
    <location>
        <begin position="46"/>
        <end position="63"/>
    </location>
</feature>
<proteinExistence type="predicted"/>
<evidence type="ECO:0000313" key="2">
    <source>
        <dbReference type="EMBL" id="NAW50609.1"/>
    </source>
</evidence>
<evidence type="ECO:0000313" key="3">
    <source>
        <dbReference type="Proteomes" id="UP000553459"/>
    </source>
</evidence>
<feature type="region of interest" description="Disordered" evidence="1">
    <location>
        <begin position="36"/>
        <end position="78"/>
    </location>
</feature>
<organism evidence="2 3">
    <name type="scientific">Elizabethkingia argenteiflava</name>
    <dbReference type="NCBI Taxonomy" id="2681556"/>
    <lineage>
        <taxon>Bacteria</taxon>
        <taxon>Pseudomonadati</taxon>
        <taxon>Bacteroidota</taxon>
        <taxon>Flavobacteriia</taxon>
        <taxon>Flavobacteriales</taxon>
        <taxon>Weeksellaceae</taxon>
        <taxon>Elizabethkingia</taxon>
    </lineage>
</organism>
<accession>A0A845PQN3</accession>
<gene>
    <name evidence="2" type="ORF">GNY06_04150</name>
</gene>